<dbReference type="RefSeq" id="WP_151129331.1">
    <property type="nucleotide sequence ID" value="NZ_VZQZ01000010.1"/>
</dbReference>
<feature type="signal peptide" evidence="2">
    <location>
        <begin position="1"/>
        <end position="23"/>
    </location>
</feature>
<dbReference type="PROSITE" id="PS50293">
    <property type="entry name" value="TPR_REGION"/>
    <property type="match status" value="1"/>
</dbReference>
<dbReference type="Gene3D" id="1.25.40.10">
    <property type="entry name" value="Tetratricopeptide repeat domain"/>
    <property type="match status" value="1"/>
</dbReference>
<feature type="repeat" description="TPR" evidence="1">
    <location>
        <begin position="100"/>
        <end position="133"/>
    </location>
</feature>
<evidence type="ECO:0000256" key="2">
    <source>
        <dbReference type="SAM" id="SignalP"/>
    </source>
</evidence>
<dbReference type="SMART" id="SM00228">
    <property type="entry name" value="PDZ"/>
    <property type="match status" value="1"/>
</dbReference>
<dbReference type="Gene3D" id="2.30.42.10">
    <property type="match status" value="1"/>
</dbReference>
<proteinExistence type="predicted"/>
<dbReference type="SMART" id="SM00028">
    <property type="entry name" value="TPR"/>
    <property type="match status" value="1"/>
</dbReference>
<dbReference type="Proteomes" id="UP000420562">
    <property type="component" value="Unassembled WGS sequence"/>
</dbReference>
<evidence type="ECO:0000259" key="3">
    <source>
        <dbReference type="SMART" id="SM00228"/>
    </source>
</evidence>
<dbReference type="SUPFAM" id="SSF50156">
    <property type="entry name" value="PDZ domain-like"/>
    <property type="match status" value="1"/>
</dbReference>
<dbReference type="InterPro" id="IPR019734">
    <property type="entry name" value="TPR_rpt"/>
</dbReference>
<sequence>MRTGWPAVLALVLTLVVAGCATAPPKKTLAERKAERAKAAAVAAAKPAAPPRVKSTGTPEDARKHMLRGMAAIEMAKSPEELAVAEEEFLAAADIAPQLGSAWFNLGKVQTQLGRYDDAIASYRQYLAVAPGAEDAQKVRDEIVKLEFRQEQTAREKGRAGSWVAATGAWYGLSMEGNGIVLKTDQRRVSEQEVNSTYTLVGTVPNLIRAHAEHHLTARGSRLAGTWSRGPVTADKCQIPPDTAEVAGEINEREKKITLRYEVTTFSASTQLALLGDDYCSGVAVTGKRGAEEVLYGPLGPAGLGPDVAYYGLISWWPGGLSSIQQDWQGHLVVRLDNETEAYEAGLRDEDEILAIDGVPVKSLNAGEAMMRLYGQPGTPVRLDILRKDVKAPITLTIQRIPNV</sequence>
<comment type="caution">
    <text evidence="4">The sequence shown here is derived from an EMBL/GenBank/DDBJ whole genome shotgun (WGS) entry which is preliminary data.</text>
</comment>
<evidence type="ECO:0000256" key="1">
    <source>
        <dbReference type="PROSITE-ProRule" id="PRU00339"/>
    </source>
</evidence>
<evidence type="ECO:0000313" key="4">
    <source>
        <dbReference type="EMBL" id="KAB0664011.1"/>
    </source>
</evidence>
<protein>
    <submittedName>
        <fullName evidence="4">PDZ domain-containing protein</fullName>
    </submittedName>
</protein>
<evidence type="ECO:0000313" key="5">
    <source>
        <dbReference type="Proteomes" id="UP000420562"/>
    </source>
</evidence>
<keyword evidence="2" id="KW-0732">Signal</keyword>
<name>A0A7J4ZMZ9_9BACT</name>
<dbReference type="InterPro" id="IPR011990">
    <property type="entry name" value="TPR-like_helical_dom_sf"/>
</dbReference>
<dbReference type="PROSITE" id="PS50005">
    <property type="entry name" value="TPR"/>
    <property type="match status" value="1"/>
</dbReference>
<dbReference type="EMBL" id="VZQZ01000010">
    <property type="protein sequence ID" value="KAB0664011.1"/>
    <property type="molecule type" value="Genomic_DNA"/>
</dbReference>
<keyword evidence="5" id="KW-1185">Reference proteome</keyword>
<reference evidence="4 5" key="1">
    <citation type="submission" date="2019-09" db="EMBL/GenBank/DDBJ databases">
        <title>Geobacter sp. Red96, a novel strain isolated from paddy soil.</title>
        <authorList>
            <person name="Xu Z."/>
            <person name="Masuda Y."/>
            <person name="Itoh H."/>
            <person name="Senoo K."/>
        </authorList>
    </citation>
    <scope>NUCLEOTIDE SEQUENCE [LARGE SCALE GENOMIC DNA]</scope>
    <source>
        <strain evidence="4 5">Red96</strain>
    </source>
</reference>
<dbReference type="Pfam" id="PF00515">
    <property type="entry name" value="TPR_1"/>
    <property type="match status" value="1"/>
</dbReference>
<dbReference type="AlphaFoldDB" id="A0A7J4ZMZ9"/>
<dbReference type="InterPro" id="IPR041489">
    <property type="entry name" value="PDZ_6"/>
</dbReference>
<organism evidence="4 5">
    <name type="scientific">Oryzomonas japonica</name>
    <dbReference type="NCBI Taxonomy" id="2603858"/>
    <lineage>
        <taxon>Bacteria</taxon>
        <taxon>Pseudomonadati</taxon>
        <taxon>Thermodesulfobacteriota</taxon>
        <taxon>Desulfuromonadia</taxon>
        <taxon>Geobacterales</taxon>
        <taxon>Geobacteraceae</taxon>
        <taxon>Oryzomonas</taxon>
    </lineage>
</organism>
<keyword evidence="1" id="KW-0802">TPR repeat</keyword>
<feature type="domain" description="PDZ" evidence="3">
    <location>
        <begin position="315"/>
        <end position="389"/>
    </location>
</feature>
<feature type="chain" id="PRO_5029841422" evidence="2">
    <location>
        <begin position="24"/>
        <end position="404"/>
    </location>
</feature>
<dbReference type="Pfam" id="PF17820">
    <property type="entry name" value="PDZ_6"/>
    <property type="match status" value="1"/>
</dbReference>
<gene>
    <name evidence="4" type="ORF">F6V25_14470</name>
</gene>
<dbReference type="InterPro" id="IPR036034">
    <property type="entry name" value="PDZ_sf"/>
</dbReference>
<dbReference type="PROSITE" id="PS51257">
    <property type="entry name" value="PROKAR_LIPOPROTEIN"/>
    <property type="match status" value="1"/>
</dbReference>
<dbReference type="InterPro" id="IPR001478">
    <property type="entry name" value="PDZ"/>
</dbReference>
<dbReference type="SUPFAM" id="SSF48452">
    <property type="entry name" value="TPR-like"/>
    <property type="match status" value="1"/>
</dbReference>
<accession>A0A7J4ZMZ9</accession>